<organism evidence="2">
    <name type="scientific">Isoptericola variabilis (strain 225)</name>
    <dbReference type="NCBI Taxonomy" id="743718"/>
    <lineage>
        <taxon>Bacteria</taxon>
        <taxon>Bacillati</taxon>
        <taxon>Actinomycetota</taxon>
        <taxon>Actinomycetes</taxon>
        <taxon>Micrococcales</taxon>
        <taxon>Promicromonosporaceae</taxon>
        <taxon>Isoptericola</taxon>
    </lineage>
</organism>
<protein>
    <submittedName>
        <fullName evidence="1">Uncharacterized protein</fullName>
    </submittedName>
</protein>
<dbReference type="EMBL" id="CP002810">
    <property type="protein sequence ID" value="AEG43905.1"/>
    <property type="molecule type" value="Genomic_DNA"/>
</dbReference>
<dbReference type="eggNOG" id="ENOG50335MD">
    <property type="taxonomic scope" value="Bacteria"/>
</dbReference>
<evidence type="ECO:0000313" key="2">
    <source>
        <dbReference type="Proteomes" id="UP000009236"/>
    </source>
</evidence>
<reference evidence="1 2" key="1">
    <citation type="submission" date="2011-05" db="EMBL/GenBank/DDBJ databases">
        <title>Complete sequence of Isoptericola variabilis 225.</title>
        <authorList>
            <consortium name="US DOE Joint Genome Institute"/>
            <person name="Lucas S."/>
            <person name="Han J."/>
            <person name="Lapidus A."/>
            <person name="Cheng J.-F."/>
            <person name="Goodwin L."/>
            <person name="Pitluck S."/>
            <person name="Peters L."/>
            <person name="Mikhailova N."/>
            <person name="Zeytun A."/>
            <person name="Han C."/>
            <person name="Tapia R."/>
            <person name="Land M."/>
            <person name="Hauser L."/>
            <person name="Kyrpides N."/>
            <person name="Ivanova N."/>
            <person name="Pagani I."/>
            <person name="Siebers A."/>
            <person name="Allgaier M."/>
            <person name="Thelen M."/>
            <person name="Hugenholtz P."/>
            <person name="Gladden J."/>
            <person name="Woyke T."/>
        </authorList>
    </citation>
    <scope>NUCLEOTIDE SEQUENCE [LARGE SCALE GENOMIC DNA]</scope>
    <source>
        <strain evidence="2">225</strain>
    </source>
</reference>
<dbReference type="HOGENOM" id="CLU_643695_0_0_11"/>
<gene>
    <name evidence="1" type="ordered locus">Isova_1130</name>
</gene>
<dbReference type="Proteomes" id="UP000009236">
    <property type="component" value="Chromosome"/>
</dbReference>
<name>F6FRE4_ISOV2</name>
<keyword evidence="2" id="KW-1185">Reference proteome</keyword>
<proteinExistence type="predicted"/>
<dbReference type="AlphaFoldDB" id="F6FRE4"/>
<dbReference type="KEGG" id="iva:Isova_1130"/>
<sequence length="426" mass="46064">MDRFDEGLRCQDVHSGLRNLDPHSALLAPLSDTRVVGMAATVAGLIRGRDVIEDAQALSQIAAYQLDVDPLAFSEVVALLEDAGYVQGVQRSGGKVTTFTETVPYYDDLYGTLGDAWRDRAPTELEQQLLVVVHGLSEAPVPLEEVEARFGLDRSAVGDIIEVGDSSGLVRTLRTIDGDIAYSPFFGFENPELLVSLAGTHGSDQLISELSAVRSKQGLELTPGNYPVLTEAVAGGLVMAPAVTLPDGSSRAFAALPYVSDHNLLVNRKPVLEKALAVLACLRGAESYGEYNTLSSTGLVNVIDKLLDPNRGFLKPNSAHRRQYALMRNAGLIRFAPDTLPGGNWVTPTFIDTADNREALRIARDLITRGESVAHRVDDSIARQALDAGTGYRAPMQTTQRLRKSAQPSPTHFERLFEKAMGRSAL</sequence>
<evidence type="ECO:0000313" key="1">
    <source>
        <dbReference type="EMBL" id="AEG43905.1"/>
    </source>
</evidence>
<dbReference type="STRING" id="743718.Isova_1130"/>
<accession>F6FRE4</accession>